<evidence type="ECO:0000256" key="1">
    <source>
        <dbReference type="ARBA" id="ARBA00004255"/>
    </source>
</evidence>
<evidence type="ECO:0000256" key="7">
    <source>
        <dbReference type="ARBA" id="ARBA00022927"/>
    </source>
</evidence>
<dbReference type="SUPFAM" id="SSF50978">
    <property type="entry name" value="WD40 repeat-like"/>
    <property type="match status" value="1"/>
</dbReference>
<keyword evidence="7 11" id="KW-0653">Protein transport</keyword>
<evidence type="ECO:0000259" key="13">
    <source>
        <dbReference type="PROSITE" id="PS51072"/>
    </source>
</evidence>
<dbReference type="SUPFAM" id="SSF64356">
    <property type="entry name" value="SNARE-like"/>
    <property type="match status" value="1"/>
</dbReference>
<keyword evidence="15" id="KW-1185">Reference proteome</keyword>
<sequence length="1136" mass="125834">MVVLAASICTRGGKAILSRHFREIARSRIEGLLAAFPKLADSSTQHTTVEQDNVRYVYQPLDELYMVLITNRQSNILQDIDSLHLFAQVVSSLCKTLDEREILRNAYELLSAFDEIVSLGHRENLSLSQIKTFLEMESHEERIQEIISRNKELEATEERKRKAKQLELQRKEMSRGGRGAIPRAPSYPTYQAPPRAPAQSSYDSYEAEKNKSFKATASKGKGMQLGKKSKTTDMFERVRGDLGASSEDSAPLVSGAQPVSNVEKVTSDRLSSSADRDAIHVVVGEAISAKFDKDGAIKTFVVKGDLQLRISDPALAKVKLDLTANPTHNAQFKTHPNVDKAQFASSKLIQLRDPSKGFPANVPVGVLRWSATASSDSSDVAPITFNVWVNKGADDAFTVTVEYELTGADTLRDVAITIPYSTSEPSVSSFDALYEVSGDTLEWTIGTVNETSANGAFEFEAQAEDEAEFFPMSVHFSKAKPLIDVDVNSVTLAEMDQDVSFTKVINKVRKITWKANGHSLAVAFDNQTLRLTDSQTGKVLHNIDCSVYTDAPICCLGWGYFLLDTGLPTTPAQRRGLVSNDINDQPRDGHASNARCSLPYHLSFLDVEQVLPKLSPLSTGTIDDDVFTLRSSLDEIFRPLTLASADSADVLVAGFEDGTVHISMYDFFEVGTFSLGDVFDGAVKCIPLLHSFHPHSTTHTLLGRPAGDMQSGLFLVPVDLRLLSTAGRSLAVLASKSTQMRHLLRYVLQVQRQIVADFKAALEIPTRFIRNIEEALEQKGEWSWPQAAFHLVVTGDCPEDVREWMGHKRWEKAMVSGYESVRRLVHEHLLPALEKFVVLASRLRGLSRFQTSNHDLGLSTQGLDVIHDTLDCLQLVAHEILLTCGSELAHFRAFAAWLHEEIDAQSSEGNTGETSDITPGVDHSSILDYIGGAMTCSRLSMFLNLESDGEDKADEWDPRTEEGSLFDSYKAELNKAKTSKPSTMKAPHLDALTMHLERQCSTFFRKIAEARRRNVRFGRPIQLCNGEPKTLAARMYVLRDMDFVDDAEIMLAVSNGKSDKGRLPVEVPLSGQLQDFTWVSFAGGMGWTPQRVALHSKKGRRAVCVLAEDSLHYRIYDLDSGNEVKDVDESMEQDVA</sequence>
<accession>A0AA43QN66</accession>
<keyword evidence="6 11" id="KW-0931">ER-Golgi transport</keyword>
<dbReference type="InterPro" id="IPR011012">
    <property type="entry name" value="Longin-like_dom_sf"/>
</dbReference>
<dbReference type="GO" id="GO:0000139">
    <property type="term" value="C:Golgi membrane"/>
    <property type="evidence" value="ECO:0007669"/>
    <property type="project" value="UniProtKB-SubCell"/>
</dbReference>
<dbReference type="FunFam" id="3.30.450.60:FF:000003">
    <property type="entry name" value="Coatomer subunit delta"/>
    <property type="match status" value="1"/>
</dbReference>
<dbReference type="Pfam" id="PF00928">
    <property type="entry name" value="Adap_comp_sub"/>
    <property type="match status" value="1"/>
</dbReference>
<dbReference type="InterPro" id="IPR022775">
    <property type="entry name" value="AP_mu_sigma_su"/>
</dbReference>
<evidence type="ECO:0000256" key="9">
    <source>
        <dbReference type="ARBA" id="ARBA00023136"/>
    </source>
</evidence>
<dbReference type="AlphaFoldDB" id="A0AA43QN66"/>
<evidence type="ECO:0000256" key="11">
    <source>
        <dbReference type="RuleBase" id="RU366052"/>
    </source>
</evidence>
<evidence type="ECO:0000256" key="8">
    <source>
        <dbReference type="ARBA" id="ARBA00023034"/>
    </source>
</evidence>
<evidence type="ECO:0000256" key="5">
    <source>
        <dbReference type="ARBA" id="ARBA00022490"/>
    </source>
</evidence>
<evidence type="ECO:0000256" key="6">
    <source>
        <dbReference type="ARBA" id="ARBA00022892"/>
    </source>
</evidence>
<dbReference type="GO" id="GO:0015031">
    <property type="term" value="P:protein transport"/>
    <property type="evidence" value="ECO:0007669"/>
    <property type="project" value="UniProtKB-KW"/>
</dbReference>
<protein>
    <recommendedName>
        <fullName evidence="11">Coatomer subunit delta</fullName>
    </recommendedName>
</protein>
<keyword evidence="9 11" id="KW-0472">Membrane</keyword>
<dbReference type="Gene3D" id="2.60.40.1170">
    <property type="entry name" value="Mu homology domain, subdomain B"/>
    <property type="match status" value="2"/>
</dbReference>
<keyword evidence="5 11" id="KW-0963">Cytoplasm</keyword>
<evidence type="ECO:0000256" key="2">
    <source>
        <dbReference type="ARBA" id="ARBA00010516"/>
    </source>
</evidence>
<dbReference type="PANTHER" id="PTHR10121:SF0">
    <property type="entry name" value="COATOMER SUBUNIT DELTA"/>
    <property type="match status" value="1"/>
</dbReference>
<organism evidence="14 15">
    <name type="scientific">Ramalina farinacea</name>
    <dbReference type="NCBI Taxonomy" id="258253"/>
    <lineage>
        <taxon>Eukaryota</taxon>
        <taxon>Fungi</taxon>
        <taxon>Dikarya</taxon>
        <taxon>Ascomycota</taxon>
        <taxon>Pezizomycotina</taxon>
        <taxon>Lecanoromycetes</taxon>
        <taxon>OSLEUM clade</taxon>
        <taxon>Lecanoromycetidae</taxon>
        <taxon>Lecanorales</taxon>
        <taxon>Lecanorineae</taxon>
        <taxon>Ramalinaceae</taxon>
        <taxon>Ramalina</taxon>
    </lineage>
</organism>
<dbReference type="CDD" id="cd09254">
    <property type="entry name" value="AP_delta-COPI_MHD"/>
    <property type="match status" value="1"/>
</dbReference>
<keyword evidence="8 11" id="KW-0333">Golgi apparatus</keyword>
<dbReference type="Gene3D" id="3.30.450.60">
    <property type="match status" value="1"/>
</dbReference>
<dbReference type="InterPro" id="IPR028565">
    <property type="entry name" value="MHD"/>
</dbReference>
<evidence type="ECO:0000256" key="10">
    <source>
        <dbReference type="ARBA" id="ARBA00023329"/>
    </source>
</evidence>
<dbReference type="InterPro" id="IPR036322">
    <property type="entry name" value="WD40_repeat_dom_sf"/>
</dbReference>
<dbReference type="Proteomes" id="UP001161017">
    <property type="component" value="Unassembled WGS sequence"/>
</dbReference>
<feature type="region of interest" description="Disordered" evidence="12">
    <location>
        <begin position="154"/>
        <end position="207"/>
    </location>
</feature>
<dbReference type="PROSITE" id="PS51072">
    <property type="entry name" value="MHD"/>
    <property type="match status" value="1"/>
</dbReference>
<comment type="subcellular location">
    <subcellularLocation>
        <location evidence="11">Cytoplasm</location>
    </subcellularLocation>
    <subcellularLocation>
        <location evidence="1 11">Golgi apparatus membrane</location>
        <topology evidence="1 11">Peripheral membrane protein</topology>
        <orientation evidence="1 11">Cytoplasmic side</orientation>
    </subcellularLocation>
    <subcellularLocation>
        <location evidence="11">Cytoplasmic vesicle</location>
        <location evidence="11">COPI-coated vesicle membrane</location>
        <topology evidence="11">Peripheral membrane protein</topology>
        <orientation evidence="11">Cytoplasmic side</orientation>
    </subcellularLocation>
</comment>
<evidence type="ECO:0000313" key="14">
    <source>
        <dbReference type="EMBL" id="MDI1487793.1"/>
    </source>
</evidence>
<evidence type="ECO:0000256" key="4">
    <source>
        <dbReference type="ARBA" id="ARBA00022448"/>
    </source>
</evidence>
<evidence type="ECO:0000313" key="15">
    <source>
        <dbReference type="Proteomes" id="UP001161017"/>
    </source>
</evidence>
<comment type="similarity">
    <text evidence="2 11">Belongs to the adaptor complexes medium subunit family. Delta-COP subfamily.</text>
</comment>
<comment type="subunit">
    <text evidence="3 11">Oligomeric complex that consists of at least the alpha, beta, beta', gamma, delta, epsilon and zeta subunits.</text>
</comment>
<evidence type="ECO:0000256" key="12">
    <source>
        <dbReference type="SAM" id="MobiDB-lite"/>
    </source>
</evidence>
<dbReference type="PANTHER" id="PTHR10121">
    <property type="entry name" value="COATOMER SUBUNIT DELTA"/>
    <property type="match status" value="1"/>
</dbReference>
<dbReference type="InterPro" id="IPR036168">
    <property type="entry name" value="AP2_Mu_C_sf"/>
</dbReference>
<comment type="caution">
    <text evidence="14">The sequence shown here is derived from an EMBL/GenBank/DDBJ whole genome shotgun (WGS) entry which is preliminary data.</text>
</comment>
<dbReference type="GO" id="GO:0051645">
    <property type="term" value="P:Golgi localization"/>
    <property type="evidence" value="ECO:0007669"/>
    <property type="project" value="TreeGrafter"/>
</dbReference>
<dbReference type="GO" id="GO:0030126">
    <property type="term" value="C:COPI vesicle coat"/>
    <property type="evidence" value="ECO:0007669"/>
    <property type="project" value="UniProtKB-UniRule"/>
</dbReference>
<keyword evidence="10" id="KW-0968">Cytoplasmic vesicle</keyword>
<comment type="function">
    <text evidence="11">The coatomer is a cytosolic protein complex that binds to dilysine motifs and reversibly associates with Golgi non-clathrin-coated vesicles, which further mediate biosynthetic protein transport from the ER, via the Golgi up to the trans Golgi network.</text>
</comment>
<reference evidence="14" key="1">
    <citation type="journal article" date="2023" name="Genome Biol. Evol.">
        <title>First Whole Genome Sequence and Flow Cytometry Genome Size Data for the Lichen-Forming Fungus Ramalina farinacea (Ascomycota).</title>
        <authorList>
            <person name="Llewellyn T."/>
            <person name="Mian S."/>
            <person name="Hill R."/>
            <person name="Leitch I.J."/>
            <person name="Gaya E."/>
        </authorList>
    </citation>
    <scope>NUCLEOTIDE SEQUENCE</scope>
    <source>
        <strain evidence="14">LIQ254RAFAR</strain>
    </source>
</reference>
<proteinExistence type="inferred from homology"/>
<name>A0AA43QN66_9LECA</name>
<feature type="domain" description="MHD" evidence="13">
    <location>
        <begin position="276"/>
        <end position="520"/>
    </location>
</feature>
<dbReference type="GO" id="GO:0006890">
    <property type="term" value="P:retrograde vesicle-mediated transport, Golgi to endoplasmic reticulum"/>
    <property type="evidence" value="ECO:0007669"/>
    <property type="project" value="UniProtKB-UniRule"/>
</dbReference>
<feature type="compositionally biased region" description="Basic and acidic residues" evidence="12">
    <location>
        <begin position="154"/>
        <end position="175"/>
    </location>
</feature>
<gene>
    <name evidence="14" type="primary">RET2</name>
    <name evidence="14" type="ORF">OHK93_007065</name>
</gene>
<dbReference type="EMBL" id="JAPUFD010000006">
    <property type="protein sequence ID" value="MDI1487793.1"/>
    <property type="molecule type" value="Genomic_DNA"/>
</dbReference>
<dbReference type="Pfam" id="PF01217">
    <property type="entry name" value="Clat_adaptor_s"/>
    <property type="match status" value="1"/>
</dbReference>
<dbReference type="InterPro" id="IPR024790">
    <property type="entry name" value="APC4_long_dom"/>
</dbReference>
<keyword evidence="4 11" id="KW-0813">Transport</keyword>
<dbReference type="GO" id="GO:0006888">
    <property type="term" value="P:endoplasmic reticulum to Golgi vesicle-mediated transport"/>
    <property type="evidence" value="ECO:0007669"/>
    <property type="project" value="TreeGrafter"/>
</dbReference>
<dbReference type="SUPFAM" id="SSF49447">
    <property type="entry name" value="Second domain of Mu2 adaptin subunit (ap50) of ap2 adaptor"/>
    <property type="match status" value="1"/>
</dbReference>
<dbReference type="InterPro" id="IPR027059">
    <property type="entry name" value="Coatomer_dsu"/>
</dbReference>
<dbReference type="CDD" id="cd14830">
    <property type="entry name" value="Delta_COP_N"/>
    <property type="match status" value="1"/>
</dbReference>
<dbReference type="Pfam" id="PF12896">
    <property type="entry name" value="ANAPC4"/>
    <property type="match status" value="1"/>
</dbReference>
<evidence type="ECO:0000256" key="3">
    <source>
        <dbReference type="ARBA" id="ARBA00011775"/>
    </source>
</evidence>